<dbReference type="Proteomes" id="UP000681720">
    <property type="component" value="Unassembled WGS sequence"/>
</dbReference>
<dbReference type="EMBL" id="CAJOBJ010235613">
    <property type="protein sequence ID" value="CAF5064711.1"/>
    <property type="molecule type" value="Genomic_DNA"/>
</dbReference>
<feature type="non-terminal residue" evidence="3">
    <location>
        <position position="1"/>
    </location>
</feature>
<evidence type="ECO:0000256" key="1">
    <source>
        <dbReference type="SAM" id="MobiDB-lite"/>
    </source>
</evidence>
<sequence length="56" mass="6338">SIDESTNTNNRQLTATTTTTTNSSADARTEMMKDNMELYSSFIQSLFTVLYEVYNS</sequence>
<evidence type="ECO:0000313" key="3">
    <source>
        <dbReference type="EMBL" id="CAF5064711.1"/>
    </source>
</evidence>
<proteinExistence type="predicted"/>
<comment type="caution">
    <text evidence="3">The sequence shown here is derived from an EMBL/GenBank/DDBJ whole genome shotgun (WGS) entry which is preliminary data.</text>
</comment>
<organism evidence="3 4">
    <name type="scientific">Rotaria magnacalcarata</name>
    <dbReference type="NCBI Taxonomy" id="392030"/>
    <lineage>
        <taxon>Eukaryota</taxon>
        <taxon>Metazoa</taxon>
        <taxon>Spiralia</taxon>
        <taxon>Gnathifera</taxon>
        <taxon>Rotifera</taxon>
        <taxon>Eurotatoria</taxon>
        <taxon>Bdelloidea</taxon>
        <taxon>Philodinida</taxon>
        <taxon>Philodinidae</taxon>
        <taxon>Rotaria</taxon>
    </lineage>
</organism>
<dbReference type="EMBL" id="CAJOBI010224342">
    <property type="protein sequence ID" value="CAF5049253.1"/>
    <property type="molecule type" value="Genomic_DNA"/>
</dbReference>
<feature type="non-terminal residue" evidence="3">
    <location>
        <position position="56"/>
    </location>
</feature>
<gene>
    <name evidence="3" type="ORF">GIL414_LOCUS60745</name>
    <name evidence="2" type="ORF">SMN809_LOCUS59098</name>
</gene>
<feature type="compositionally biased region" description="Low complexity" evidence="1">
    <location>
        <begin position="1"/>
        <end position="22"/>
    </location>
</feature>
<evidence type="ECO:0000313" key="2">
    <source>
        <dbReference type="EMBL" id="CAF5049253.1"/>
    </source>
</evidence>
<feature type="region of interest" description="Disordered" evidence="1">
    <location>
        <begin position="1"/>
        <end position="26"/>
    </location>
</feature>
<protein>
    <submittedName>
        <fullName evidence="3">Uncharacterized protein</fullName>
    </submittedName>
</protein>
<accession>A0A8S3ELG9</accession>
<evidence type="ECO:0000313" key="4">
    <source>
        <dbReference type="Proteomes" id="UP000681720"/>
    </source>
</evidence>
<reference evidence="3" key="1">
    <citation type="submission" date="2021-02" db="EMBL/GenBank/DDBJ databases">
        <authorList>
            <person name="Nowell W R."/>
        </authorList>
    </citation>
    <scope>NUCLEOTIDE SEQUENCE</scope>
</reference>
<name>A0A8S3ELG9_9BILA</name>
<dbReference type="AlphaFoldDB" id="A0A8S3ELG9"/>
<dbReference type="Proteomes" id="UP000676336">
    <property type="component" value="Unassembled WGS sequence"/>
</dbReference>